<sequence>ESELYICLLAPTKHSYPLWHSTTDSNLPLECRQAGVKIGDVVMLNDFGGFSYLFNTCHLADDPVN</sequence>
<dbReference type="Proteomes" id="UP000053593">
    <property type="component" value="Unassembled WGS sequence"/>
</dbReference>
<gene>
    <name evidence="1" type="ORF">GYMLUDRAFT_119998</name>
</gene>
<evidence type="ECO:0000313" key="1">
    <source>
        <dbReference type="EMBL" id="KIK52177.1"/>
    </source>
</evidence>
<feature type="non-terminal residue" evidence="1">
    <location>
        <position position="65"/>
    </location>
</feature>
<accession>A0A0D0C2U4</accession>
<dbReference type="AlphaFoldDB" id="A0A0D0C2U4"/>
<proteinExistence type="predicted"/>
<dbReference type="OrthoDB" id="3070764at2759"/>
<feature type="non-terminal residue" evidence="1">
    <location>
        <position position="1"/>
    </location>
</feature>
<protein>
    <submittedName>
        <fullName evidence="1">Unplaced genomic scaffold GYMLUscaffold_99, whole genome shotgun sequence</fullName>
    </submittedName>
</protein>
<keyword evidence="2" id="KW-1185">Reference proteome</keyword>
<reference evidence="1 2" key="1">
    <citation type="submission" date="2014-04" db="EMBL/GenBank/DDBJ databases">
        <title>Evolutionary Origins and Diversification of the Mycorrhizal Mutualists.</title>
        <authorList>
            <consortium name="DOE Joint Genome Institute"/>
            <consortium name="Mycorrhizal Genomics Consortium"/>
            <person name="Kohler A."/>
            <person name="Kuo A."/>
            <person name="Nagy L.G."/>
            <person name="Floudas D."/>
            <person name="Copeland A."/>
            <person name="Barry K.W."/>
            <person name="Cichocki N."/>
            <person name="Veneault-Fourrey C."/>
            <person name="LaButti K."/>
            <person name="Lindquist E.A."/>
            <person name="Lipzen A."/>
            <person name="Lundell T."/>
            <person name="Morin E."/>
            <person name="Murat C."/>
            <person name="Riley R."/>
            <person name="Ohm R."/>
            <person name="Sun H."/>
            <person name="Tunlid A."/>
            <person name="Henrissat B."/>
            <person name="Grigoriev I.V."/>
            <person name="Hibbett D.S."/>
            <person name="Martin F."/>
        </authorList>
    </citation>
    <scope>NUCLEOTIDE SEQUENCE [LARGE SCALE GENOMIC DNA]</scope>
    <source>
        <strain evidence="1 2">FD-317 M1</strain>
    </source>
</reference>
<organism evidence="1 2">
    <name type="scientific">Collybiopsis luxurians FD-317 M1</name>
    <dbReference type="NCBI Taxonomy" id="944289"/>
    <lineage>
        <taxon>Eukaryota</taxon>
        <taxon>Fungi</taxon>
        <taxon>Dikarya</taxon>
        <taxon>Basidiomycota</taxon>
        <taxon>Agaricomycotina</taxon>
        <taxon>Agaricomycetes</taxon>
        <taxon>Agaricomycetidae</taxon>
        <taxon>Agaricales</taxon>
        <taxon>Marasmiineae</taxon>
        <taxon>Omphalotaceae</taxon>
        <taxon>Collybiopsis</taxon>
        <taxon>Collybiopsis luxurians</taxon>
    </lineage>
</organism>
<dbReference type="EMBL" id="KN834847">
    <property type="protein sequence ID" value="KIK52177.1"/>
    <property type="molecule type" value="Genomic_DNA"/>
</dbReference>
<name>A0A0D0C2U4_9AGAR</name>
<evidence type="ECO:0000313" key="2">
    <source>
        <dbReference type="Proteomes" id="UP000053593"/>
    </source>
</evidence>
<dbReference type="HOGENOM" id="CLU_185466_0_0_1"/>